<dbReference type="GO" id="GO:0005634">
    <property type="term" value="C:nucleus"/>
    <property type="evidence" value="ECO:0007669"/>
    <property type="project" value="UniProtKB-SubCell"/>
</dbReference>
<dbReference type="EMBL" id="KN831768">
    <property type="protein sequence ID" value="KIM49607.1"/>
    <property type="molecule type" value="Genomic_DNA"/>
</dbReference>
<feature type="compositionally biased region" description="Low complexity" evidence="6">
    <location>
        <begin position="245"/>
        <end position="255"/>
    </location>
</feature>
<dbReference type="GO" id="GO:0006357">
    <property type="term" value="P:regulation of transcription by RNA polymerase II"/>
    <property type="evidence" value="ECO:0007669"/>
    <property type="project" value="TreeGrafter"/>
</dbReference>
<dbReference type="InterPro" id="IPR019340">
    <property type="entry name" value="Histone_AcTrfase_su3"/>
</dbReference>
<evidence type="ECO:0000256" key="7">
    <source>
        <dbReference type="SAM" id="Phobius"/>
    </source>
</evidence>
<evidence type="ECO:0000256" key="2">
    <source>
        <dbReference type="ARBA" id="ARBA00005330"/>
    </source>
</evidence>
<protein>
    <submittedName>
        <fullName evidence="8">Uncharacterized protein</fullName>
    </submittedName>
</protein>
<keyword evidence="7" id="KW-1133">Transmembrane helix</keyword>
<feature type="region of interest" description="Disordered" evidence="6">
    <location>
        <begin position="178"/>
        <end position="316"/>
    </location>
</feature>
<evidence type="ECO:0000256" key="3">
    <source>
        <dbReference type="ARBA" id="ARBA00023015"/>
    </source>
</evidence>
<feature type="compositionally biased region" description="Pro residues" evidence="6">
    <location>
        <begin position="289"/>
        <end position="303"/>
    </location>
</feature>
<dbReference type="PANTHER" id="PTHR13556:SF2">
    <property type="entry name" value="TRANSCRIPTIONAL ADAPTER 3"/>
    <property type="match status" value="1"/>
</dbReference>
<keyword evidence="3" id="KW-0805">Transcription regulation</keyword>
<dbReference type="OrthoDB" id="1232at2759"/>
<evidence type="ECO:0000256" key="5">
    <source>
        <dbReference type="ARBA" id="ARBA00023242"/>
    </source>
</evidence>
<dbReference type="AlphaFoldDB" id="A0A0C2Z929"/>
<comment type="subcellular location">
    <subcellularLocation>
        <location evidence="1">Nucleus</location>
    </subcellularLocation>
</comment>
<dbReference type="STRING" id="686832.A0A0C2Z929"/>
<evidence type="ECO:0000313" key="9">
    <source>
        <dbReference type="Proteomes" id="UP000053424"/>
    </source>
</evidence>
<organism evidence="8 9">
    <name type="scientific">Hebeloma cylindrosporum</name>
    <dbReference type="NCBI Taxonomy" id="76867"/>
    <lineage>
        <taxon>Eukaryota</taxon>
        <taxon>Fungi</taxon>
        <taxon>Dikarya</taxon>
        <taxon>Basidiomycota</taxon>
        <taxon>Agaricomycotina</taxon>
        <taxon>Agaricomycetes</taxon>
        <taxon>Agaricomycetidae</taxon>
        <taxon>Agaricales</taxon>
        <taxon>Agaricineae</taxon>
        <taxon>Hymenogastraceae</taxon>
        <taxon>Hebeloma</taxon>
    </lineage>
</organism>
<reference evidence="9" key="2">
    <citation type="submission" date="2015-01" db="EMBL/GenBank/DDBJ databases">
        <title>Evolutionary Origins and Diversification of the Mycorrhizal Mutualists.</title>
        <authorList>
            <consortium name="DOE Joint Genome Institute"/>
            <consortium name="Mycorrhizal Genomics Consortium"/>
            <person name="Kohler A."/>
            <person name="Kuo A."/>
            <person name="Nagy L.G."/>
            <person name="Floudas D."/>
            <person name="Copeland A."/>
            <person name="Barry K.W."/>
            <person name="Cichocki N."/>
            <person name="Veneault-Fourrey C."/>
            <person name="LaButti K."/>
            <person name="Lindquist E.A."/>
            <person name="Lipzen A."/>
            <person name="Lundell T."/>
            <person name="Morin E."/>
            <person name="Murat C."/>
            <person name="Riley R."/>
            <person name="Ohm R."/>
            <person name="Sun H."/>
            <person name="Tunlid A."/>
            <person name="Henrissat B."/>
            <person name="Grigoriev I.V."/>
            <person name="Hibbett D.S."/>
            <person name="Martin F."/>
        </authorList>
    </citation>
    <scope>NUCLEOTIDE SEQUENCE [LARGE SCALE GENOMIC DNA]</scope>
    <source>
        <strain evidence="9">h7</strain>
    </source>
</reference>
<dbReference type="HOGENOM" id="CLU_020179_1_0_1"/>
<dbReference type="Pfam" id="PF10198">
    <property type="entry name" value="Ada3"/>
    <property type="match status" value="1"/>
</dbReference>
<evidence type="ECO:0000256" key="4">
    <source>
        <dbReference type="ARBA" id="ARBA00023163"/>
    </source>
</evidence>
<dbReference type="GO" id="GO:0003713">
    <property type="term" value="F:transcription coactivator activity"/>
    <property type="evidence" value="ECO:0007669"/>
    <property type="project" value="TreeGrafter"/>
</dbReference>
<keyword evidence="7" id="KW-0812">Transmembrane</keyword>
<evidence type="ECO:0000256" key="1">
    <source>
        <dbReference type="ARBA" id="ARBA00004123"/>
    </source>
</evidence>
<accession>A0A0C2Z929</accession>
<feature type="compositionally biased region" description="Polar residues" evidence="6">
    <location>
        <begin position="190"/>
        <end position="199"/>
    </location>
</feature>
<keyword evidence="5" id="KW-0539">Nucleus</keyword>
<feature type="transmembrane region" description="Helical" evidence="7">
    <location>
        <begin position="87"/>
        <end position="107"/>
    </location>
</feature>
<dbReference type="GO" id="GO:0000124">
    <property type="term" value="C:SAGA complex"/>
    <property type="evidence" value="ECO:0007669"/>
    <property type="project" value="TreeGrafter"/>
</dbReference>
<proteinExistence type="inferred from homology"/>
<evidence type="ECO:0000313" key="8">
    <source>
        <dbReference type="EMBL" id="KIM49607.1"/>
    </source>
</evidence>
<keyword evidence="4" id="KW-0804">Transcription</keyword>
<evidence type="ECO:0000256" key="6">
    <source>
        <dbReference type="SAM" id="MobiDB-lite"/>
    </source>
</evidence>
<dbReference type="PANTHER" id="PTHR13556">
    <property type="entry name" value="TRANSCRIPTIONAL ADAPTER 3-RELATED"/>
    <property type="match status" value="1"/>
</dbReference>
<feature type="compositionally biased region" description="Basic and acidic residues" evidence="6">
    <location>
        <begin position="207"/>
        <end position="218"/>
    </location>
</feature>
<keyword evidence="7" id="KW-0472">Membrane</keyword>
<gene>
    <name evidence="8" type="ORF">M413DRAFT_21794</name>
</gene>
<sequence>MASRLSSFHLPPSITSSLLKNPPEAVPPTDELERLYSELKVARQRALDRGRKAGEDLQTIEASMRRMVEKDKGKAKAVEKVKRERDCAYVSVLYPYSFLIVIFPYMLVHDLFTPLGPTTNFCNYDMEKITGYHKYALFGLAYSTVLLRTGPNILLVGLHSIATMSSVTPILDAEESRSSSLYQGSSSKSRNNSHTANAIPSSSRSSVDPRRSAADELKKKKKKRKREGGDSDVEPEHQRPRKATPPVVHPNNHVQPPKPPKPSITATVPQHKSIVGPDFSVPPTQQLLPPRPPIPPPPIPGPSKPTEVTDDFSKSKQPPQILVSTFYTSIEPYTRNIKEEDIGFLEYTGDEVEPYVMPKLGRHYLETWEDQDAGLLPPLVLGEHLAPPSTFAAPAPKFDPSTLSDQELLTEEKGHGPLIERVISALIPAPDIAQWKGVKAAEDAMEGRPGGSGAAAARRERLNVTDLEARIRDTMRYHGLIDTAPDFTEKVDDPIASALREAQRELRHVVATNKARKARLAAIARDRLGYQEYIELRDSIDKNITTLYAKLQKKDTPKLSKKKKKPLQGAAAAAAANAAANAAKGTGVSEDVPLSSLAPCPAALGLTPDEDNHLTVNEQLKQLVETRRQWVDTVGIIFDEKELENPGRIYGLPKESIYLGVEEEVRALLMGQASNAPVPNHSAMNGVNSAGATTPAVGVNGAPNGFAVGFSRTNIGNKGKDRARNDAMDIG</sequence>
<reference evidence="8 9" key="1">
    <citation type="submission" date="2014-04" db="EMBL/GenBank/DDBJ databases">
        <authorList>
            <consortium name="DOE Joint Genome Institute"/>
            <person name="Kuo A."/>
            <person name="Gay G."/>
            <person name="Dore J."/>
            <person name="Kohler A."/>
            <person name="Nagy L.G."/>
            <person name="Floudas D."/>
            <person name="Copeland A."/>
            <person name="Barry K.W."/>
            <person name="Cichocki N."/>
            <person name="Veneault-Fourrey C."/>
            <person name="LaButti K."/>
            <person name="Lindquist E.A."/>
            <person name="Lipzen A."/>
            <person name="Lundell T."/>
            <person name="Morin E."/>
            <person name="Murat C."/>
            <person name="Sun H."/>
            <person name="Tunlid A."/>
            <person name="Henrissat B."/>
            <person name="Grigoriev I.V."/>
            <person name="Hibbett D.S."/>
            <person name="Martin F."/>
            <person name="Nordberg H.P."/>
            <person name="Cantor M.N."/>
            <person name="Hua S.X."/>
        </authorList>
    </citation>
    <scope>NUCLEOTIDE SEQUENCE [LARGE SCALE GENOMIC DNA]</scope>
    <source>
        <strain evidence="9">h7</strain>
    </source>
</reference>
<feature type="compositionally biased region" description="Low complexity" evidence="6">
    <location>
        <begin position="178"/>
        <end position="189"/>
    </location>
</feature>
<comment type="similarity">
    <text evidence="2">Belongs to the NGG1 family.</text>
</comment>
<keyword evidence="9" id="KW-1185">Reference proteome</keyword>
<dbReference type="Proteomes" id="UP000053424">
    <property type="component" value="Unassembled WGS sequence"/>
</dbReference>
<name>A0A0C2Z929_HEBCY</name>